<accession>A0A7E4VX53</accession>
<feature type="domain" description="Transcription factor CBF/NF-Y/archaeal histone" evidence="4">
    <location>
        <begin position="11"/>
        <end position="75"/>
    </location>
</feature>
<dbReference type="GO" id="GO:0006272">
    <property type="term" value="P:leading strand elongation"/>
    <property type="evidence" value="ECO:0007669"/>
    <property type="project" value="TreeGrafter"/>
</dbReference>
<dbReference type="CDD" id="cd22928">
    <property type="entry name" value="HFD_POLE3_DPB4"/>
    <property type="match status" value="1"/>
</dbReference>
<keyword evidence="2" id="KW-0539">Nucleus</keyword>
<reference evidence="6" key="2">
    <citation type="submission" date="2020-10" db="UniProtKB">
        <authorList>
            <consortium name="WormBaseParasite"/>
        </authorList>
    </citation>
    <scope>IDENTIFICATION</scope>
</reference>
<name>A0A7E4VX53_PANRE</name>
<dbReference type="InterPro" id="IPR051377">
    <property type="entry name" value="DNA_Pol-Epsilon_Subunit"/>
</dbReference>
<dbReference type="GO" id="GO:0031490">
    <property type="term" value="F:chromatin DNA binding"/>
    <property type="evidence" value="ECO:0007669"/>
    <property type="project" value="TreeGrafter"/>
</dbReference>
<protein>
    <recommendedName>
        <fullName evidence="3">DNA polymerase epsilon subunit 3</fullName>
    </recommendedName>
</protein>
<evidence type="ECO:0000313" key="5">
    <source>
        <dbReference type="Proteomes" id="UP000492821"/>
    </source>
</evidence>
<dbReference type="GO" id="GO:0046982">
    <property type="term" value="F:protein heterodimerization activity"/>
    <property type="evidence" value="ECO:0007669"/>
    <property type="project" value="InterPro"/>
</dbReference>
<dbReference type="GO" id="GO:0006974">
    <property type="term" value="P:DNA damage response"/>
    <property type="evidence" value="ECO:0007669"/>
    <property type="project" value="TreeGrafter"/>
</dbReference>
<dbReference type="InterPro" id="IPR009072">
    <property type="entry name" value="Histone-fold"/>
</dbReference>
<keyword evidence="5" id="KW-1185">Reference proteome</keyword>
<dbReference type="AlphaFoldDB" id="A0A7E4VX53"/>
<proteinExistence type="predicted"/>
<dbReference type="Proteomes" id="UP000492821">
    <property type="component" value="Unassembled WGS sequence"/>
</dbReference>
<evidence type="ECO:0000259" key="4">
    <source>
        <dbReference type="Pfam" id="PF00808"/>
    </source>
</evidence>
<dbReference type="InterPro" id="IPR003958">
    <property type="entry name" value="CBFA_NFYB_domain"/>
</dbReference>
<dbReference type="GO" id="GO:0008622">
    <property type="term" value="C:epsilon DNA polymerase complex"/>
    <property type="evidence" value="ECO:0007669"/>
    <property type="project" value="TreeGrafter"/>
</dbReference>
<dbReference type="PANTHER" id="PTHR46172:SF1">
    <property type="entry name" value="DNA POLYMERASE EPSILON SUBUNIT 3"/>
    <property type="match status" value="1"/>
</dbReference>
<dbReference type="GO" id="GO:0008623">
    <property type="term" value="C:CHRAC"/>
    <property type="evidence" value="ECO:0007669"/>
    <property type="project" value="TreeGrafter"/>
</dbReference>
<organism evidence="5 6">
    <name type="scientific">Panagrellus redivivus</name>
    <name type="common">Microworm</name>
    <dbReference type="NCBI Taxonomy" id="6233"/>
    <lineage>
        <taxon>Eukaryota</taxon>
        <taxon>Metazoa</taxon>
        <taxon>Ecdysozoa</taxon>
        <taxon>Nematoda</taxon>
        <taxon>Chromadorea</taxon>
        <taxon>Rhabditida</taxon>
        <taxon>Tylenchina</taxon>
        <taxon>Panagrolaimomorpha</taxon>
        <taxon>Panagrolaimoidea</taxon>
        <taxon>Panagrolaimidae</taxon>
        <taxon>Panagrellus</taxon>
    </lineage>
</organism>
<dbReference type="Pfam" id="PF00808">
    <property type="entry name" value="CBFD_NFYB_HMF"/>
    <property type="match status" value="1"/>
</dbReference>
<dbReference type="WBParaSite" id="Pan_g4471.t1">
    <property type="protein sequence ID" value="Pan_g4471.t1"/>
    <property type="gene ID" value="Pan_g4471"/>
</dbReference>
<evidence type="ECO:0000256" key="2">
    <source>
        <dbReference type="ARBA" id="ARBA00023242"/>
    </source>
</evidence>
<reference evidence="5" key="1">
    <citation type="journal article" date="2013" name="Genetics">
        <title>The draft genome and transcriptome of Panagrellus redivivus are shaped by the harsh demands of a free-living lifestyle.</title>
        <authorList>
            <person name="Srinivasan J."/>
            <person name="Dillman A.R."/>
            <person name="Macchietto M.G."/>
            <person name="Heikkinen L."/>
            <person name="Lakso M."/>
            <person name="Fracchia K.M."/>
            <person name="Antoshechkin I."/>
            <person name="Mortazavi A."/>
            <person name="Wong G."/>
            <person name="Sternberg P.W."/>
        </authorList>
    </citation>
    <scope>NUCLEOTIDE SEQUENCE [LARGE SCALE GENOMIC DNA]</scope>
    <source>
        <strain evidence="5">MT8872</strain>
    </source>
</reference>
<evidence type="ECO:0000313" key="6">
    <source>
        <dbReference type="WBParaSite" id="Pan_g4471.t1"/>
    </source>
</evidence>
<dbReference type="GO" id="GO:0031507">
    <property type="term" value="P:heterochromatin formation"/>
    <property type="evidence" value="ECO:0007669"/>
    <property type="project" value="TreeGrafter"/>
</dbReference>
<evidence type="ECO:0000256" key="3">
    <source>
        <dbReference type="ARBA" id="ARBA00039793"/>
    </source>
</evidence>
<comment type="subcellular location">
    <subcellularLocation>
        <location evidence="1">Nucleus</location>
    </subcellularLocation>
</comment>
<dbReference type="SUPFAM" id="SSF47113">
    <property type="entry name" value="Histone-fold"/>
    <property type="match status" value="1"/>
</dbReference>
<dbReference type="Gene3D" id="1.10.20.10">
    <property type="entry name" value="Histone, subunit A"/>
    <property type="match status" value="1"/>
</dbReference>
<evidence type="ECO:0000256" key="1">
    <source>
        <dbReference type="ARBA" id="ARBA00004123"/>
    </source>
</evidence>
<sequence length="107" mass="11500">MSNATNPDDLKLPTAPVVKIIKNAAGDGHNFSNEFKTAVARASAVFMLGTVDSALENANKDGRSTINAGDVVAAMAKLDHPQFQDKLNETLEAYRNKKAKQTKKGQK</sequence>
<dbReference type="PANTHER" id="PTHR46172">
    <property type="entry name" value="DNA POLYMERASE EPSILON SUBUNIT 3"/>
    <property type="match status" value="1"/>
</dbReference>